<accession>A0AAN6MAS5</accession>
<dbReference type="AlphaFoldDB" id="A0AAN6MAS5"/>
<evidence type="ECO:0000256" key="1">
    <source>
        <dbReference type="ARBA" id="ARBA00023242"/>
    </source>
</evidence>
<sequence>MSAGMARHGSVGAFSGFSVCQPALGASLQWLPAIGTAELDDMINAFLPGPASIQDKRAHISMDFFEYYRQTGENFKFYPVAAGSFTPATASPATPALFDAAFAAPSFSNQSPVLSDQGSWTQSPAPRSSVSKKSSASSSSRQQQTAVDFASHPGMRILTKDGRDVTNSASRGCKTKEQRDHAHLMRIIKACDACRKKKTRCDPSHRKRVGSAAQAEPKPAKKPRKADESPPVAVVDAPTEFAVGDAFAPEALAFPSFETTYPEASFEEFWNDFTTLEQDPVAVAADFSFNDFVFDSFTNPQTFFSPSEGSSATSPSQVLTPSLVDASPLSASDLGVVDVAGDAVLQDMAVPYLTPGVAHGTNYVDFNLYSPGPEVYEDPVLQMRDLGSQHSSPQSSHSPGRASATASSSHISTHLPITASPAELEWCYDPAPSSDGHFVTNHNRLVEEGGTESRSPPDRQPTNHMRLDSYGDGDSGGGGGYSPDDSSSLPALGSQAPASTALESTRHSDIARHSYSTRNSHTASIVVADMELSSVSPSRSARPRRITTVAPPGVPQAPPATTTLATVSRSALQSSSHTALSRATPVVKSPAAGAPSRRFVGDVAPPGTLRYNRGCTGSAGSSTLSRQPLAGRARGPSSQGQSAPASTTPLLSTPPTRRIAGAQANGATTDLVAPFLLQLAVLGLVSLLCAAVRAAHHPAPVVGQAATLANVVLALASLSLSRASSSSKSSTRGPAGLLPGAIQSWAASVLHLPLPAESLDGDVRCHGVHVKSKIQPPASLDFGSGAAQWARGLRPVRMLGLS</sequence>
<dbReference type="InterPro" id="IPR001138">
    <property type="entry name" value="Zn2Cys6_DnaBD"/>
</dbReference>
<keyword evidence="4" id="KW-1185">Reference proteome</keyword>
<dbReference type="GO" id="GO:0000981">
    <property type="term" value="F:DNA-binding transcription factor activity, RNA polymerase II-specific"/>
    <property type="evidence" value="ECO:0007669"/>
    <property type="project" value="InterPro"/>
</dbReference>
<name>A0AAN6MAS5_9PEZI</name>
<feature type="region of interest" description="Disordered" evidence="2">
    <location>
        <begin position="571"/>
        <end position="657"/>
    </location>
</feature>
<dbReference type="GO" id="GO:0008270">
    <property type="term" value="F:zinc ion binding"/>
    <property type="evidence" value="ECO:0007669"/>
    <property type="project" value="InterPro"/>
</dbReference>
<feature type="compositionally biased region" description="Low complexity" evidence="2">
    <location>
        <begin position="642"/>
        <end position="656"/>
    </location>
</feature>
<evidence type="ECO:0000313" key="4">
    <source>
        <dbReference type="Proteomes" id="UP001303889"/>
    </source>
</evidence>
<evidence type="ECO:0000256" key="2">
    <source>
        <dbReference type="SAM" id="MobiDB-lite"/>
    </source>
</evidence>
<protein>
    <submittedName>
        <fullName evidence="3">Uncharacterized protein</fullName>
    </submittedName>
</protein>
<comment type="caution">
    <text evidence="3">The sequence shown here is derived from an EMBL/GenBank/DDBJ whole genome shotgun (WGS) entry which is preliminary data.</text>
</comment>
<proteinExistence type="predicted"/>
<organism evidence="3 4">
    <name type="scientific">Staphylotrichum tortipilum</name>
    <dbReference type="NCBI Taxonomy" id="2831512"/>
    <lineage>
        <taxon>Eukaryota</taxon>
        <taxon>Fungi</taxon>
        <taxon>Dikarya</taxon>
        <taxon>Ascomycota</taxon>
        <taxon>Pezizomycotina</taxon>
        <taxon>Sordariomycetes</taxon>
        <taxon>Sordariomycetidae</taxon>
        <taxon>Sordariales</taxon>
        <taxon>Chaetomiaceae</taxon>
        <taxon>Staphylotrichum</taxon>
    </lineage>
</organism>
<dbReference type="Proteomes" id="UP001303889">
    <property type="component" value="Unassembled WGS sequence"/>
</dbReference>
<feature type="region of interest" description="Disordered" evidence="2">
    <location>
        <begin position="446"/>
        <end position="507"/>
    </location>
</feature>
<gene>
    <name evidence="3" type="ORF">C8A05DRAFT_38965</name>
</gene>
<reference evidence="3" key="1">
    <citation type="journal article" date="2023" name="Mol. Phylogenet. Evol.">
        <title>Genome-scale phylogeny and comparative genomics of the fungal order Sordariales.</title>
        <authorList>
            <person name="Hensen N."/>
            <person name="Bonometti L."/>
            <person name="Westerberg I."/>
            <person name="Brannstrom I.O."/>
            <person name="Guillou S."/>
            <person name="Cros-Aarteil S."/>
            <person name="Calhoun S."/>
            <person name="Haridas S."/>
            <person name="Kuo A."/>
            <person name="Mondo S."/>
            <person name="Pangilinan J."/>
            <person name="Riley R."/>
            <person name="LaButti K."/>
            <person name="Andreopoulos B."/>
            <person name="Lipzen A."/>
            <person name="Chen C."/>
            <person name="Yan M."/>
            <person name="Daum C."/>
            <person name="Ng V."/>
            <person name="Clum A."/>
            <person name="Steindorff A."/>
            <person name="Ohm R.A."/>
            <person name="Martin F."/>
            <person name="Silar P."/>
            <person name="Natvig D.O."/>
            <person name="Lalanne C."/>
            <person name="Gautier V."/>
            <person name="Ament-Velasquez S.L."/>
            <person name="Kruys A."/>
            <person name="Hutchinson M.I."/>
            <person name="Powell A.J."/>
            <person name="Barry K."/>
            <person name="Miller A.N."/>
            <person name="Grigoriev I.V."/>
            <person name="Debuchy R."/>
            <person name="Gladieux P."/>
            <person name="Hiltunen Thoren M."/>
            <person name="Johannesson H."/>
        </authorList>
    </citation>
    <scope>NUCLEOTIDE SEQUENCE</scope>
    <source>
        <strain evidence="3">CBS 103.79</strain>
    </source>
</reference>
<feature type="compositionally biased region" description="Low complexity" evidence="2">
    <location>
        <begin position="123"/>
        <end position="141"/>
    </location>
</feature>
<feature type="compositionally biased region" description="Polar residues" evidence="2">
    <location>
        <begin position="113"/>
        <end position="122"/>
    </location>
</feature>
<keyword evidence="1" id="KW-0539">Nucleus</keyword>
<feature type="region of interest" description="Disordered" evidence="2">
    <location>
        <begin position="202"/>
        <end position="232"/>
    </location>
</feature>
<feature type="region of interest" description="Disordered" evidence="2">
    <location>
        <begin position="536"/>
        <end position="559"/>
    </location>
</feature>
<dbReference type="CDD" id="cd00067">
    <property type="entry name" value="GAL4"/>
    <property type="match status" value="1"/>
</dbReference>
<feature type="compositionally biased region" description="Polar residues" evidence="2">
    <location>
        <begin position="571"/>
        <end position="581"/>
    </location>
</feature>
<feature type="region of interest" description="Disordered" evidence="2">
    <location>
        <begin position="386"/>
        <end position="412"/>
    </location>
</feature>
<feature type="compositionally biased region" description="Low complexity" evidence="2">
    <location>
        <begin position="388"/>
        <end position="412"/>
    </location>
</feature>
<evidence type="ECO:0000313" key="3">
    <source>
        <dbReference type="EMBL" id="KAK3897481.1"/>
    </source>
</evidence>
<feature type="region of interest" description="Disordered" evidence="2">
    <location>
        <begin position="113"/>
        <end position="178"/>
    </location>
</feature>
<reference evidence="3" key="2">
    <citation type="submission" date="2023-05" db="EMBL/GenBank/DDBJ databases">
        <authorList>
            <consortium name="Lawrence Berkeley National Laboratory"/>
            <person name="Steindorff A."/>
            <person name="Hensen N."/>
            <person name="Bonometti L."/>
            <person name="Westerberg I."/>
            <person name="Brannstrom I.O."/>
            <person name="Guillou S."/>
            <person name="Cros-Aarteil S."/>
            <person name="Calhoun S."/>
            <person name="Haridas S."/>
            <person name="Kuo A."/>
            <person name="Mondo S."/>
            <person name="Pangilinan J."/>
            <person name="Riley R."/>
            <person name="Labutti K."/>
            <person name="Andreopoulos B."/>
            <person name="Lipzen A."/>
            <person name="Chen C."/>
            <person name="Yanf M."/>
            <person name="Daum C."/>
            <person name="Ng V."/>
            <person name="Clum A."/>
            <person name="Ohm R."/>
            <person name="Martin F."/>
            <person name="Silar P."/>
            <person name="Natvig D."/>
            <person name="Lalanne C."/>
            <person name="Gautier V."/>
            <person name="Ament-Velasquez S.L."/>
            <person name="Kruys A."/>
            <person name="Hutchinson M.I."/>
            <person name="Powell A.J."/>
            <person name="Barry K."/>
            <person name="Miller A.N."/>
            <person name="Grigoriev I.V."/>
            <person name="Debuchy R."/>
            <person name="Gladieux P."/>
            <person name="Thoren M.H."/>
            <person name="Johannesson H."/>
        </authorList>
    </citation>
    <scope>NUCLEOTIDE SEQUENCE</scope>
    <source>
        <strain evidence="3">CBS 103.79</strain>
    </source>
</reference>
<dbReference type="EMBL" id="MU856153">
    <property type="protein sequence ID" value="KAK3897481.1"/>
    <property type="molecule type" value="Genomic_DNA"/>
</dbReference>